<evidence type="ECO:0000313" key="13">
    <source>
        <dbReference type="Proteomes" id="UP001196509"/>
    </source>
</evidence>
<dbReference type="Gene3D" id="3.30.70.100">
    <property type="match status" value="1"/>
</dbReference>
<evidence type="ECO:0000313" key="12">
    <source>
        <dbReference type="EMBL" id="MBW8639515.1"/>
    </source>
</evidence>
<feature type="transmembrane region" description="Helical" evidence="7">
    <location>
        <begin position="318"/>
        <end position="339"/>
    </location>
</feature>
<evidence type="ECO:0000256" key="4">
    <source>
        <dbReference type="ARBA" id="ARBA00022692"/>
    </source>
</evidence>
<evidence type="ECO:0000256" key="8">
    <source>
        <dbReference type="SAM" id="SignalP"/>
    </source>
</evidence>
<keyword evidence="4 7" id="KW-0812">Transmembrane</keyword>
<dbReference type="SUPFAM" id="SSF82861">
    <property type="entry name" value="Mechanosensitive channel protein MscS (YggB), transmembrane region"/>
    <property type="match status" value="1"/>
</dbReference>
<sequence length="741" mass="80244">MIKSIRILLLVAFSFFSACAMAQTGSGEPSGASVEELVAKLTPEQRQVLGQLLETLASEVEDNAADAAAPRDFRAELGLAWQSYKAFLWSNITGFPDAVIGVGKTIHRIVTGDGPGLNLRFLAGLGITILFAWLVETVVERFVRTSREAGTHKGAGTYAGADNLGEQLSILLRALGRDLTGQISFSIAALIAIQFAFSDPTNGYVATIFIFYAILVYRFSAAILRFILAPFEPQYRLVTTDDWTAKFIYYHLVTIATFTGIVLFLISAMQRLSITGFAPLAFVSGIIVYGGIIYVSWRARDGLTTILRGGDNDVSPGLARMATWWPPLSIALIIFQYFAAQIAGATGSLDISAGAAVTVLAIIVSAPFLDTMMRGLVRHLVPNMQGEGPIAEAAYNETRHSYVRIGRVILFVILILISARLLGISIRSFAETGFGVQFAAKGFGFLMILAVGYLVWEFINLFVNRRLVTDIWEAATGESAEQGEGYGAGKSRMATVLPLVRMALQAVTITLTVLLALAQLGVNITPLLAGAGVLGLAVGFGAQTLVKDVVSGIFFLLDDAFRVGEFIDTGGIQGSVERISVRSLQLRHPNGPVHIVPYGEISKLTNHSRDYVIMKLKFTVPFDTDIEKVRKLFKKIGQEMMEDPAMADDFIQPFKSQGVAAVNDVGIVLRGKFMAKPGTQWVIRKQVYAKVQKAFDENGIHFARREVRVQMSPGGEMEIDEDQAQALAAAAAVAADGDTKS</sequence>
<feature type="transmembrane region" description="Helical" evidence="7">
    <location>
        <begin position="121"/>
        <end position="139"/>
    </location>
</feature>
<dbReference type="InterPro" id="IPR023408">
    <property type="entry name" value="MscS_beta-dom_sf"/>
</dbReference>
<feature type="transmembrane region" description="Helical" evidence="7">
    <location>
        <begin position="248"/>
        <end position="268"/>
    </location>
</feature>
<dbReference type="PANTHER" id="PTHR30460">
    <property type="entry name" value="MODERATE CONDUCTANCE MECHANOSENSITIVE CHANNEL YBIO"/>
    <property type="match status" value="1"/>
</dbReference>
<evidence type="ECO:0000256" key="2">
    <source>
        <dbReference type="ARBA" id="ARBA00008017"/>
    </source>
</evidence>
<dbReference type="SUPFAM" id="SSF82689">
    <property type="entry name" value="Mechanosensitive channel protein MscS (YggB), C-terminal domain"/>
    <property type="match status" value="1"/>
</dbReference>
<evidence type="ECO:0000259" key="10">
    <source>
        <dbReference type="Pfam" id="PF21082"/>
    </source>
</evidence>
<dbReference type="AlphaFoldDB" id="A0AAE3D1B8"/>
<feature type="transmembrane region" description="Helical" evidence="7">
    <location>
        <begin position="438"/>
        <end position="456"/>
    </location>
</feature>
<feature type="transmembrane region" description="Helical" evidence="7">
    <location>
        <begin position="351"/>
        <end position="369"/>
    </location>
</feature>
<feature type="domain" description="Mechanosensitive ion channel MscS" evidence="9">
    <location>
        <begin position="544"/>
        <end position="609"/>
    </location>
</feature>
<feature type="domain" description="Mechanosensitive ion channel MscS C-terminal" evidence="10">
    <location>
        <begin position="615"/>
        <end position="702"/>
    </location>
</feature>
<evidence type="ECO:0000256" key="3">
    <source>
        <dbReference type="ARBA" id="ARBA00022475"/>
    </source>
</evidence>
<dbReference type="Pfam" id="PF21082">
    <property type="entry name" value="MS_channel_3rd"/>
    <property type="match status" value="1"/>
</dbReference>
<feature type="transmembrane region" description="Helical" evidence="7">
    <location>
        <begin position="274"/>
        <end position="297"/>
    </location>
</feature>
<comment type="similarity">
    <text evidence="2">Belongs to the MscS (TC 1.A.23) family.</text>
</comment>
<dbReference type="GO" id="GO:0005886">
    <property type="term" value="C:plasma membrane"/>
    <property type="evidence" value="ECO:0007669"/>
    <property type="project" value="UniProtKB-SubCell"/>
</dbReference>
<dbReference type="Proteomes" id="UP001196509">
    <property type="component" value="Unassembled WGS sequence"/>
</dbReference>
<evidence type="ECO:0000259" key="9">
    <source>
        <dbReference type="Pfam" id="PF00924"/>
    </source>
</evidence>
<feature type="chain" id="PRO_5041930809" evidence="8">
    <location>
        <begin position="23"/>
        <end position="741"/>
    </location>
</feature>
<organism evidence="12 13">
    <name type="scientific">Flavimaribacter sediminis</name>
    <dbReference type="NCBI Taxonomy" id="2865987"/>
    <lineage>
        <taxon>Bacteria</taxon>
        <taxon>Pseudomonadati</taxon>
        <taxon>Pseudomonadota</taxon>
        <taxon>Alphaproteobacteria</taxon>
        <taxon>Hyphomicrobiales</taxon>
        <taxon>Rhizobiaceae</taxon>
        <taxon>Flavimaribacter</taxon>
    </lineage>
</organism>
<dbReference type="InterPro" id="IPR011014">
    <property type="entry name" value="MscS_channel_TM-2"/>
</dbReference>
<proteinExistence type="inferred from homology"/>
<dbReference type="RefSeq" id="WP_220230241.1">
    <property type="nucleotide sequence ID" value="NZ_JAICBX010000004.1"/>
</dbReference>
<evidence type="ECO:0000256" key="1">
    <source>
        <dbReference type="ARBA" id="ARBA00004651"/>
    </source>
</evidence>
<dbReference type="GO" id="GO:0008381">
    <property type="term" value="F:mechanosensitive monoatomic ion channel activity"/>
    <property type="evidence" value="ECO:0007669"/>
    <property type="project" value="InterPro"/>
</dbReference>
<dbReference type="Pfam" id="PF21088">
    <property type="entry name" value="MS_channel_1st"/>
    <property type="match status" value="1"/>
</dbReference>
<dbReference type="InterPro" id="IPR006685">
    <property type="entry name" value="MscS_channel_2nd"/>
</dbReference>
<dbReference type="SUPFAM" id="SSF50182">
    <property type="entry name" value="Sm-like ribonucleoproteins"/>
    <property type="match status" value="1"/>
</dbReference>
<feature type="transmembrane region" description="Helical" evidence="7">
    <location>
        <begin position="203"/>
        <end position="228"/>
    </location>
</feature>
<dbReference type="InterPro" id="IPR045276">
    <property type="entry name" value="YbiO_bact"/>
</dbReference>
<dbReference type="InterPro" id="IPR049278">
    <property type="entry name" value="MS_channel_C"/>
</dbReference>
<dbReference type="Gene3D" id="2.30.30.60">
    <property type="match status" value="1"/>
</dbReference>
<dbReference type="PROSITE" id="PS51257">
    <property type="entry name" value="PROKAR_LIPOPROTEIN"/>
    <property type="match status" value="1"/>
</dbReference>
<dbReference type="Pfam" id="PF00924">
    <property type="entry name" value="MS_channel_2nd"/>
    <property type="match status" value="1"/>
</dbReference>
<name>A0AAE3D1B8_9HYPH</name>
<dbReference type="EMBL" id="JAICBX010000004">
    <property type="protein sequence ID" value="MBW8639515.1"/>
    <property type="molecule type" value="Genomic_DNA"/>
</dbReference>
<feature type="transmembrane region" description="Helical" evidence="7">
    <location>
        <begin position="499"/>
        <end position="518"/>
    </location>
</feature>
<accession>A0AAE3D1B8</accession>
<dbReference type="Gene3D" id="1.10.287.1260">
    <property type="match status" value="1"/>
</dbReference>
<reference evidence="12" key="1">
    <citation type="submission" date="2021-08" db="EMBL/GenBank/DDBJ databases">
        <title>Hoeflea bacterium WL0058 sp. nov., isolated from the sediment.</title>
        <authorList>
            <person name="Wang L."/>
            <person name="Zhang D."/>
        </authorList>
    </citation>
    <scope>NUCLEOTIDE SEQUENCE</scope>
    <source>
        <strain evidence="12">WL0058</strain>
    </source>
</reference>
<comment type="subcellular location">
    <subcellularLocation>
        <location evidence="1">Cell membrane</location>
        <topology evidence="1">Multi-pass membrane protein</topology>
    </subcellularLocation>
</comment>
<keyword evidence="3" id="KW-1003">Cell membrane</keyword>
<keyword evidence="6 7" id="KW-0472">Membrane</keyword>
<dbReference type="InterPro" id="IPR049142">
    <property type="entry name" value="MS_channel_1st"/>
</dbReference>
<evidence type="ECO:0000256" key="6">
    <source>
        <dbReference type="ARBA" id="ARBA00023136"/>
    </source>
</evidence>
<evidence type="ECO:0000256" key="5">
    <source>
        <dbReference type="ARBA" id="ARBA00022989"/>
    </source>
</evidence>
<feature type="transmembrane region" description="Helical" evidence="7">
    <location>
        <begin position="524"/>
        <end position="546"/>
    </location>
</feature>
<keyword evidence="5 7" id="KW-1133">Transmembrane helix</keyword>
<evidence type="ECO:0000256" key="7">
    <source>
        <dbReference type="SAM" id="Phobius"/>
    </source>
</evidence>
<dbReference type="PANTHER" id="PTHR30460:SF0">
    <property type="entry name" value="MODERATE CONDUCTANCE MECHANOSENSITIVE CHANNEL YBIO"/>
    <property type="match status" value="1"/>
</dbReference>
<keyword evidence="8" id="KW-0732">Signal</keyword>
<gene>
    <name evidence="12" type="ORF">K1W69_20150</name>
</gene>
<feature type="transmembrane region" description="Helical" evidence="7">
    <location>
        <begin position="408"/>
        <end position="426"/>
    </location>
</feature>
<feature type="signal peptide" evidence="8">
    <location>
        <begin position="1"/>
        <end position="22"/>
    </location>
</feature>
<dbReference type="InterPro" id="IPR010920">
    <property type="entry name" value="LSM_dom_sf"/>
</dbReference>
<dbReference type="InterPro" id="IPR011066">
    <property type="entry name" value="MscS_channel_C_sf"/>
</dbReference>
<keyword evidence="13" id="KW-1185">Reference proteome</keyword>
<protein>
    <submittedName>
        <fullName evidence="12">Mechanosensitive ion channel</fullName>
    </submittedName>
</protein>
<evidence type="ECO:0000259" key="11">
    <source>
        <dbReference type="Pfam" id="PF21088"/>
    </source>
</evidence>
<feature type="transmembrane region" description="Helical" evidence="7">
    <location>
        <begin position="179"/>
        <end position="197"/>
    </location>
</feature>
<comment type="caution">
    <text evidence="12">The sequence shown here is derived from an EMBL/GenBank/DDBJ whole genome shotgun (WGS) entry which is preliminary data.</text>
</comment>
<feature type="domain" description="Mechanosensitive ion channel transmembrane helices 2/3" evidence="11">
    <location>
        <begin position="507"/>
        <end position="543"/>
    </location>
</feature>